<gene>
    <name evidence="2" type="ORF">HINF_LOCUS11183</name>
    <name evidence="4" type="ORF">HINF_LOCUS47340</name>
    <name evidence="3" type="ORF">HINF_LOCUS65682</name>
    <name evidence="1" type="ORF">HINF_LOCUS7163</name>
    <name evidence="5" type="ORF">HINF_LOCUS75399</name>
    <name evidence="6" type="ORF">HINF_LOCUS76968</name>
</gene>
<evidence type="ECO:0000313" key="3">
    <source>
        <dbReference type="EMBL" id="CAI9978037.1"/>
    </source>
</evidence>
<dbReference type="EMBL" id="CAXDID020000212">
    <property type="protein sequence ID" value="CAL6057088.1"/>
    <property type="molecule type" value="Genomic_DNA"/>
</dbReference>
<comment type="caution">
    <text evidence="3">The sequence shown here is derived from an EMBL/GenBank/DDBJ whole genome shotgun (WGS) entry which is preliminary data.</text>
</comment>
<evidence type="ECO:0000313" key="5">
    <source>
        <dbReference type="EMBL" id="CAL6109341.1"/>
    </source>
</evidence>
<organism evidence="3">
    <name type="scientific">Hexamita inflata</name>
    <dbReference type="NCBI Taxonomy" id="28002"/>
    <lineage>
        <taxon>Eukaryota</taxon>
        <taxon>Metamonada</taxon>
        <taxon>Diplomonadida</taxon>
        <taxon>Hexamitidae</taxon>
        <taxon>Hexamitinae</taxon>
        <taxon>Hexamita</taxon>
    </lineage>
</organism>
<evidence type="ECO:0000313" key="4">
    <source>
        <dbReference type="EMBL" id="CAL6057088.1"/>
    </source>
</evidence>
<evidence type="ECO:0000313" key="7">
    <source>
        <dbReference type="Proteomes" id="UP001642409"/>
    </source>
</evidence>
<protein>
    <submittedName>
        <fullName evidence="4">Hypothetical_protein</fullName>
    </submittedName>
</protein>
<name>A0AA86RJY2_9EUKA</name>
<evidence type="ECO:0000313" key="1">
    <source>
        <dbReference type="EMBL" id="CAI9919518.1"/>
    </source>
</evidence>
<evidence type="ECO:0000313" key="6">
    <source>
        <dbReference type="EMBL" id="CAL6112285.1"/>
    </source>
</evidence>
<reference evidence="3" key="1">
    <citation type="submission" date="2023-06" db="EMBL/GenBank/DDBJ databases">
        <authorList>
            <person name="Kurt Z."/>
        </authorList>
    </citation>
    <scope>NUCLEOTIDE SEQUENCE</scope>
</reference>
<dbReference type="EMBL" id="CATOUU010000178">
    <property type="protein sequence ID" value="CAI9919518.1"/>
    <property type="molecule type" value="Genomic_DNA"/>
</dbReference>
<dbReference type="EMBL" id="CAXDID020000735">
    <property type="protein sequence ID" value="CAL6112285.1"/>
    <property type="molecule type" value="Genomic_DNA"/>
</dbReference>
<dbReference type="EMBL" id="CATOUU010001182">
    <property type="protein sequence ID" value="CAI9978037.1"/>
    <property type="molecule type" value="Genomic_DNA"/>
</dbReference>
<keyword evidence="7" id="KW-1185">Reference proteome</keyword>
<dbReference type="EMBL" id="CAXDID020000666">
    <property type="protein sequence ID" value="CAL6109341.1"/>
    <property type="molecule type" value="Genomic_DNA"/>
</dbReference>
<evidence type="ECO:0000313" key="2">
    <source>
        <dbReference type="EMBL" id="CAI9923538.1"/>
    </source>
</evidence>
<dbReference type="Proteomes" id="UP001642409">
    <property type="component" value="Unassembled WGS sequence"/>
</dbReference>
<dbReference type="EMBL" id="CATOUU010000283">
    <property type="protein sequence ID" value="CAI9923538.1"/>
    <property type="molecule type" value="Genomic_DNA"/>
</dbReference>
<sequence>MNANMWSTIKDGMNDTADKLIDKTVSDDFRPVAKQTVDTLNSLGKIKEDYRTLNDQMKIPPSGSLNNTTKKKTGWQKFKNVMSNIWTVVKKPVTGLIEALPGGKLITQGASAVSGLFNRFKNKNQSLKDE</sequence>
<reference evidence="4 7" key="2">
    <citation type="submission" date="2024-07" db="EMBL/GenBank/DDBJ databases">
        <authorList>
            <person name="Akdeniz Z."/>
        </authorList>
    </citation>
    <scope>NUCLEOTIDE SEQUENCE [LARGE SCALE GENOMIC DNA]</scope>
</reference>
<accession>A0AA86RJY2</accession>
<dbReference type="AlphaFoldDB" id="A0AA86RJY2"/>
<proteinExistence type="predicted"/>